<dbReference type="AlphaFoldDB" id="A0A183E780"/>
<protein>
    <submittedName>
        <fullName evidence="2">DDE_Tnp_1_7 domain-containing protein</fullName>
    </submittedName>
</protein>
<proteinExistence type="predicted"/>
<evidence type="ECO:0000313" key="2">
    <source>
        <dbReference type="WBParaSite" id="GPUH_0001684301-mRNA-1"/>
    </source>
</evidence>
<feature type="region of interest" description="Disordered" evidence="1">
    <location>
        <begin position="1"/>
        <end position="21"/>
    </location>
</feature>
<dbReference type="PANTHER" id="PTHR31094">
    <property type="entry name" value="RIKEN CDNA 2310061I04 GENE"/>
    <property type="match status" value="1"/>
</dbReference>
<accession>A0A183E780</accession>
<dbReference type="WBParaSite" id="GPUH_0001684301-mRNA-1">
    <property type="protein sequence ID" value="GPUH_0001684301-mRNA-1"/>
    <property type="gene ID" value="GPUH_0001684301"/>
</dbReference>
<sequence length="228" mass="26199">LAKLKEDAKKEESGEASSSSSSSSKVQMRSVWRYLVRFAAPSTACLVLSRTYCTGGGSGRPQMFQLEHIRKRLEITAPQFFRQQPDYTFYRPNVEYRDEIFQANFVGREKLMAYFGAISVICQFCYPHVEMEASLLKHCLWLICLVLSILPVSEDGTVRLRWRVKYVSLIRAILDPKLFKYDNRIKKTMEDEDRQAAPNNRLANLAEKVGVLPKGATVMFDWPTSRIV</sequence>
<dbReference type="PANTHER" id="PTHR31094:SF2">
    <property type="entry name" value="RIKEN CDNA 2310061I04 GENE"/>
    <property type="match status" value="1"/>
</dbReference>
<organism evidence="2">
    <name type="scientific">Gongylonema pulchrum</name>
    <dbReference type="NCBI Taxonomy" id="637853"/>
    <lineage>
        <taxon>Eukaryota</taxon>
        <taxon>Metazoa</taxon>
        <taxon>Ecdysozoa</taxon>
        <taxon>Nematoda</taxon>
        <taxon>Chromadorea</taxon>
        <taxon>Rhabditida</taxon>
        <taxon>Spirurina</taxon>
        <taxon>Spiruromorpha</taxon>
        <taxon>Spiruroidea</taxon>
        <taxon>Gongylonematidae</taxon>
        <taxon>Gongylonema</taxon>
    </lineage>
</organism>
<reference evidence="2" key="1">
    <citation type="submission" date="2016-06" db="UniProtKB">
        <authorList>
            <consortium name="WormBaseParasite"/>
        </authorList>
    </citation>
    <scope>IDENTIFICATION</scope>
</reference>
<dbReference type="Pfam" id="PF10184">
    <property type="entry name" value="DUF2358"/>
    <property type="match status" value="1"/>
</dbReference>
<evidence type="ECO:0000256" key="1">
    <source>
        <dbReference type="SAM" id="MobiDB-lite"/>
    </source>
</evidence>
<dbReference type="InterPro" id="IPR018790">
    <property type="entry name" value="DUF2358"/>
</dbReference>
<feature type="compositionally biased region" description="Basic and acidic residues" evidence="1">
    <location>
        <begin position="1"/>
        <end position="13"/>
    </location>
</feature>
<name>A0A183E780_9BILA</name>